<evidence type="ECO:0000256" key="2">
    <source>
        <dbReference type="SAM" id="MobiDB-lite"/>
    </source>
</evidence>
<organism evidence="3 4">
    <name type="scientific">Sorangium atrum</name>
    <dbReference type="NCBI Taxonomy" id="2995308"/>
    <lineage>
        <taxon>Bacteria</taxon>
        <taxon>Pseudomonadati</taxon>
        <taxon>Myxococcota</taxon>
        <taxon>Polyangia</taxon>
        <taxon>Polyangiales</taxon>
        <taxon>Polyangiaceae</taxon>
        <taxon>Sorangium</taxon>
    </lineage>
</organism>
<feature type="region of interest" description="Disordered" evidence="2">
    <location>
        <begin position="1"/>
        <end position="50"/>
    </location>
</feature>
<sequence length="411" mass="42128">MPNTSLGRLPPPGRTPRPAASSCRCPIARRPDEAGSAPFAPGSPEPAGDAVRARDLGVAPGIFDPGPLNAITDVGGVRVGHATVIEGDAIRTGVTAVFPHGGNLYLDRVPAAIHVGNGFGKLVGATQVRELGELETPILLTTTLCVFRAADALVEWMLAQPGMEEVRSLNPVVGETNDGALNAVRLRPITAEHVRAALGSAREGPTLEGCVGAGTGTVAFGWKGGIGTASRVLPASLGGACVGVLVQSNFGGVLQVMGAPVGEELGRYAFRSQVEAAAGDGSILILVATDAPLSDRNLGRLAARAILGLARTGSSGANGSGDYAIAFSTSASVRRRSGAKRLAITELSNQETSALFQAVIEATEEAIYNSLFTAETTTGSGRTVDAIPLDRVREVLSRHGVQRPSGRSRPA</sequence>
<gene>
    <name evidence="3" type="ORF">POL72_07615</name>
</gene>
<dbReference type="EMBL" id="JAQNDK010000001">
    <property type="protein sequence ID" value="MDC0677608.1"/>
    <property type="molecule type" value="Genomic_DNA"/>
</dbReference>
<dbReference type="InterPro" id="IPR016117">
    <property type="entry name" value="ArgJ-like_dom_sf"/>
</dbReference>
<keyword evidence="4" id="KW-1185">Reference proteome</keyword>
<comment type="similarity">
    <text evidence="1">Belongs to the peptidase S58 family.</text>
</comment>
<dbReference type="PANTHER" id="PTHR36512">
    <property type="entry name" value="D-AMINOPEPTIDASE"/>
    <property type="match status" value="1"/>
</dbReference>
<protein>
    <submittedName>
        <fullName evidence="3">P1 family peptidase</fullName>
    </submittedName>
</protein>
<dbReference type="Pfam" id="PF03576">
    <property type="entry name" value="Peptidase_S58"/>
    <property type="match status" value="1"/>
</dbReference>
<evidence type="ECO:0000313" key="4">
    <source>
        <dbReference type="Proteomes" id="UP001217485"/>
    </source>
</evidence>
<dbReference type="InterPro" id="IPR005321">
    <property type="entry name" value="Peptidase_S58_DmpA"/>
</dbReference>
<evidence type="ECO:0000313" key="3">
    <source>
        <dbReference type="EMBL" id="MDC0677608.1"/>
    </source>
</evidence>
<dbReference type="Proteomes" id="UP001217485">
    <property type="component" value="Unassembled WGS sequence"/>
</dbReference>
<dbReference type="SUPFAM" id="SSF56266">
    <property type="entry name" value="DmpA/ArgJ-like"/>
    <property type="match status" value="1"/>
</dbReference>
<dbReference type="CDD" id="cd02253">
    <property type="entry name" value="DmpA"/>
    <property type="match status" value="1"/>
</dbReference>
<accession>A0ABT5BTW5</accession>
<name>A0ABT5BTW5_9BACT</name>
<dbReference type="PANTHER" id="PTHR36512:SF3">
    <property type="entry name" value="BLR5678 PROTEIN"/>
    <property type="match status" value="1"/>
</dbReference>
<dbReference type="Gene3D" id="3.60.70.12">
    <property type="entry name" value="L-amino peptidase D-ALA esterase/amidase"/>
    <property type="match status" value="1"/>
</dbReference>
<proteinExistence type="inferred from homology"/>
<reference evidence="3 4" key="1">
    <citation type="submission" date="2023-01" db="EMBL/GenBank/DDBJ databases">
        <title>Minimal conservation of predation-associated metabolite biosynthetic gene clusters underscores biosynthetic potential of Myxococcota including descriptions for ten novel species: Archangium lansinium sp. nov., Myxococcus landrumus sp. nov., Nannocystis bai.</title>
        <authorList>
            <person name="Ahearne A."/>
            <person name="Stevens C."/>
            <person name="Dowd S."/>
        </authorList>
    </citation>
    <scope>NUCLEOTIDE SEQUENCE [LARGE SCALE GENOMIC DNA]</scope>
    <source>
        <strain evidence="3 4">WIWO2</strain>
    </source>
</reference>
<comment type="caution">
    <text evidence="3">The sequence shown here is derived from an EMBL/GenBank/DDBJ whole genome shotgun (WGS) entry which is preliminary data.</text>
</comment>
<evidence type="ECO:0000256" key="1">
    <source>
        <dbReference type="ARBA" id="ARBA00007068"/>
    </source>
</evidence>